<dbReference type="Gene3D" id="3.20.20.140">
    <property type="entry name" value="Metal-dependent hydrolases"/>
    <property type="match status" value="1"/>
</dbReference>
<evidence type="ECO:0000256" key="1">
    <source>
        <dbReference type="ARBA" id="ARBA00023239"/>
    </source>
</evidence>
<dbReference type="EMBL" id="CP053710">
    <property type="protein sequence ID" value="QKE93586.1"/>
    <property type="molecule type" value="Genomic_DNA"/>
</dbReference>
<evidence type="ECO:0000313" key="3">
    <source>
        <dbReference type="EMBL" id="QKE93586.1"/>
    </source>
</evidence>
<dbReference type="GO" id="GO:0005829">
    <property type="term" value="C:cytosol"/>
    <property type="evidence" value="ECO:0007669"/>
    <property type="project" value="TreeGrafter"/>
</dbReference>
<evidence type="ECO:0000313" key="4">
    <source>
        <dbReference type="Proteomes" id="UP000500767"/>
    </source>
</evidence>
<dbReference type="GO" id="GO:0019748">
    <property type="term" value="P:secondary metabolic process"/>
    <property type="evidence" value="ECO:0007669"/>
    <property type="project" value="TreeGrafter"/>
</dbReference>
<feature type="domain" description="Amidohydrolase-related" evidence="2">
    <location>
        <begin position="48"/>
        <end position="324"/>
    </location>
</feature>
<organism evidence="3 4">
    <name type="scientific">Lichenicola cladoniae</name>
    <dbReference type="NCBI Taxonomy" id="1484109"/>
    <lineage>
        <taxon>Bacteria</taxon>
        <taxon>Pseudomonadati</taxon>
        <taxon>Pseudomonadota</taxon>
        <taxon>Alphaproteobacteria</taxon>
        <taxon>Acetobacterales</taxon>
        <taxon>Acetobacteraceae</taxon>
        <taxon>Lichenicola</taxon>
    </lineage>
</organism>
<dbReference type="Pfam" id="PF04909">
    <property type="entry name" value="Amidohydro_2"/>
    <property type="match status" value="1"/>
</dbReference>
<dbReference type="Proteomes" id="UP000500767">
    <property type="component" value="Plasmid unnamed2"/>
</dbReference>
<name>A0A6M8HZ99_9PROT</name>
<keyword evidence="3" id="KW-0378">Hydrolase</keyword>
<dbReference type="PANTHER" id="PTHR21240:SF30">
    <property type="entry name" value="AMIDOHYDROLASE-RELATED DOMAIN-CONTAINING PROTEIN-RELATED"/>
    <property type="match status" value="1"/>
</dbReference>
<keyword evidence="4" id="KW-1185">Reference proteome</keyword>
<dbReference type="PANTHER" id="PTHR21240">
    <property type="entry name" value="2-AMINO-3-CARBOXYLMUCONATE-6-SEMIALDEHYDE DECARBOXYLASE"/>
    <property type="match status" value="1"/>
</dbReference>
<protein>
    <submittedName>
        <fullName evidence="3">Amidohydrolase</fullName>
    </submittedName>
</protein>
<accession>A0A6M8HZ99</accession>
<evidence type="ECO:0000259" key="2">
    <source>
        <dbReference type="Pfam" id="PF04909"/>
    </source>
</evidence>
<geneLocation type="plasmid" evidence="3 4">
    <name>unnamed2</name>
</geneLocation>
<keyword evidence="1" id="KW-0456">Lyase</keyword>
<gene>
    <name evidence="3" type="ORF">HN018_24870</name>
</gene>
<reference evidence="3 4" key="1">
    <citation type="journal article" date="2014" name="World J. Microbiol. Biotechnol.">
        <title>Biodiversity and physiological characteristics of Antarctic and Arctic lichens-associated bacteria.</title>
        <authorList>
            <person name="Lee Y.M."/>
            <person name="Kim E.H."/>
            <person name="Lee H.K."/>
            <person name="Hong S.G."/>
        </authorList>
    </citation>
    <scope>NUCLEOTIDE SEQUENCE [LARGE SCALE GENOMIC DNA]</scope>
    <source>
        <strain evidence="3 4">PAMC 26569</strain>
        <plasmid evidence="3">unnamed2</plasmid>
    </source>
</reference>
<dbReference type="InterPro" id="IPR032465">
    <property type="entry name" value="ACMSD"/>
</dbReference>
<dbReference type="GO" id="GO:0016787">
    <property type="term" value="F:hydrolase activity"/>
    <property type="evidence" value="ECO:0007669"/>
    <property type="project" value="UniProtKB-KW"/>
</dbReference>
<dbReference type="InterPro" id="IPR006680">
    <property type="entry name" value="Amidohydro-rel"/>
</dbReference>
<dbReference type="KEGG" id="lck:HN018_24870"/>
<dbReference type="AlphaFoldDB" id="A0A6M8HZ99"/>
<sequence>MQIIALEEHIVTPEIIEAWRTLDPKWQDLSFKGVSKGEVGRRLMEVGADRLAAMDASGVDVQVLSLTTPGVQNLKVNDARRLQTQVNDLLAETVRACPERFQAFATLATPDPKAAALELERAVTKLGMNGAMPFGRTREKNMDHPDFWPIYEAAEALGAPLYIHPQSPQPTVRAAYYDDFDTQVSTLFAIGGIGWHYETGIQVIRLILSGVLDRYPNLQLILGHWGEVILFYLERIDDIMRTSAKLPRALSDYVRDQVHVAPSGIFSQRYLRWATEVVGIDRILFSVDYPFLTVPDGGARRFLDEANLSDADRVKIASGNWRKLVAGIKRSAT</sequence>
<dbReference type="GO" id="GO:0016831">
    <property type="term" value="F:carboxy-lyase activity"/>
    <property type="evidence" value="ECO:0007669"/>
    <property type="project" value="InterPro"/>
</dbReference>
<dbReference type="InterPro" id="IPR032466">
    <property type="entry name" value="Metal_Hydrolase"/>
</dbReference>
<keyword evidence="3" id="KW-0614">Plasmid</keyword>
<dbReference type="SUPFAM" id="SSF51556">
    <property type="entry name" value="Metallo-dependent hydrolases"/>
    <property type="match status" value="1"/>
</dbReference>
<proteinExistence type="predicted"/>